<organism evidence="21">
    <name type="scientific">Encarsia obtusiclava</name>
    <dbReference type="NCBI Taxonomy" id="2358487"/>
    <lineage>
        <taxon>Eukaryota</taxon>
        <taxon>Metazoa</taxon>
        <taxon>Ecdysozoa</taxon>
        <taxon>Arthropoda</taxon>
        <taxon>Hexapoda</taxon>
        <taxon>Insecta</taxon>
        <taxon>Pterygota</taxon>
        <taxon>Neoptera</taxon>
        <taxon>Endopterygota</taxon>
        <taxon>Hymenoptera</taxon>
        <taxon>Apocrita</taxon>
        <taxon>Proctotrupomorpha</taxon>
        <taxon>Chalcidoidea</taxon>
        <taxon>Aphelinidae</taxon>
        <taxon>Coccophaginae</taxon>
        <taxon>Encarsia</taxon>
    </lineage>
</organism>
<dbReference type="GO" id="GO:0003954">
    <property type="term" value="F:NADH dehydrogenase activity"/>
    <property type="evidence" value="ECO:0007669"/>
    <property type="project" value="TreeGrafter"/>
</dbReference>
<keyword evidence="14 17" id="KW-0496">Mitochondrion</keyword>
<comment type="subcellular location">
    <subcellularLocation>
        <location evidence="2">Mitochondrion inner membrane</location>
        <topology evidence="2">Multi-pass membrane protein</topology>
    </subcellularLocation>
</comment>
<comment type="function">
    <text evidence="17">Core subunit of the mitochondrial membrane respiratory chain NADH dehydrogenase (Complex I) which catalyzes electron transfer from NADH through the respiratory chain, using ubiquinone as an electron acceptor. Essential for the catalytic activity and assembly of complex I.</text>
</comment>
<gene>
    <name evidence="21" type="primary">ND5</name>
</gene>
<evidence type="ECO:0000256" key="15">
    <source>
        <dbReference type="ARBA" id="ARBA00023136"/>
    </source>
</evidence>
<dbReference type="AlphaFoldDB" id="A0A386T9W5"/>
<feature type="transmembrane region" description="Helical" evidence="17">
    <location>
        <begin position="370"/>
        <end position="394"/>
    </location>
</feature>
<dbReference type="GO" id="GO:0042773">
    <property type="term" value="P:ATP synthesis coupled electron transport"/>
    <property type="evidence" value="ECO:0007669"/>
    <property type="project" value="InterPro"/>
</dbReference>
<evidence type="ECO:0000256" key="13">
    <source>
        <dbReference type="ARBA" id="ARBA00023075"/>
    </source>
</evidence>
<dbReference type="GO" id="GO:0005743">
    <property type="term" value="C:mitochondrial inner membrane"/>
    <property type="evidence" value="ECO:0007669"/>
    <property type="project" value="UniProtKB-SubCell"/>
</dbReference>
<dbReference type="InterPro" id="IPR003945">
    <property type="entry name" value="NU5C-like"/>
</dbReference>
<evidence type="ECO:0000256" key="7">
    <source>
        <dbReference type="ARBA" id="ARBA00022692"/>
    </source>
</evidence>
<feature type="transmembrane region" description="Helical" evidence="17">
    <location>
        <begin position="205"/>
        <end position="225"/>
    </location>
</feature>
<evidence type="ECO:0000256" key="12">
    <source>
        <dbReference type="ARBA" id="ARBA00023027"/>
    </source>
</evidence>
<evidence type="ECO:0000259" key="18">
    <source>
        <dbReference type="Pfam" id="PF00361"/>
    </source>
</evidence>
<comment type="function">
    <text evidence="1">Core subunit of the mitochondrial membrane respiratory chain NADH dehydrogenase (Complex I) that is believed to belong to the minimal assembly required for catalysis. Complex I functions in the transfer of electrons from NADH to the respiratory chain. The immediate electron acceptor for the enzyme is believed to be ubiquinone.</text>
</comment>
<dbReference type="GO" id="GO:0008137">
    <property type="term" value="F:NADH dehydrogenase (ubiquinone) activity"/>
    <property type="evidence" value="ECO:0007669"/>
    <property type="project" value="UniProtKB-EC"/>
</dbReference>
<keyword evidence="13 17" id="KW-0830">Ubiquinone</keyword>
<evidence type="ECO:0000256" key="16">
    <source>
        <dbReference type="ARBA" id="ARBA00049551"/>
    </source>
</evidence>
<feature type="transmembrane region" description="Helical" evidence="17">
    <location>
        <begin position="110"/>
        <end position="128"/>
    </location>
</feature>
<keyword evidence="15 17" id="KW-0472">Membrane</keyword>
<keyword evidence="12 17" id="KW-0520">NAD</keyword>
<feature type="transmembrane region" description="Helical" evidence="17">
    <location>
        <begin position="536"/>
        <end position="556"/>
    </location>
</feature>
<dbReference type="PANTHER" id="PTHR42829:SF2">
    <property type="entry name" value="NADH-UBIQUINONE OXIDOREDUCTASE CHAIN 5"/>
    <property type="match status" value="1"/>
</dbReference>
<accession>A0A386T9W5</accession>
<feature type="transmembrane region" description="Helical" evidence="17">
    <location>
        <begin position="149"/>
        <end position="167"/>
    </location>
</feature>
<evidence type="ECO:0000259" key="20">
    <source>
        <dbReference type="Pfam" id="PF06455"/>
    </source>
</evidence>
<evidence type="ECO:0000256" key="1">
    <source>
        <dbReference type="ARBA" id="ARBA00003257"/>
    </source>
</evidence>
<dbReference type="InterPro" id="IPR001750">
    <property type="entry name" value="ND/Mrp_TM"/>
</dbReference>
<feature type="transmembrane region" description="Helical" evidence="17">
    <location>
        <begin position="451"/>
        <end position="467"/>
    </location>
</feature>
<feature type="transmembrane region" description="Helical" evidence="17">
    <location>
        <begin position="487"/>
        <end position="509"/>
    </location>
</feature>
<evidence type="ECO:0000256" key="5">
    <source>
        <dbReference type="ARBA" id="ARBA00022448"/>
    </source>
</evidence>
<evidence type="ECO:0000256" key="6">
    <source>
        <dbReference type="ARBA" id="ARBA00022660"/>
    </source>
</evidence>
<comment type="catalytic activity">
    <reaction evidence="16 17">
        <text>a ubiquinone + NADH + 5 H(+)(in) = a ubiquinol + NAD(+) + 4 H(+)(out)</text>
        <dbReference type="Rhea" id="RHEA:29091"/>
        <dbReference type="Rhea" id="RHEA-COMP:9565"/>
        <dbReference type="Rhea" id="RHEA-COMP:9566"/>
        <dbReference type="ChEBI" id="CHEBI:15378"/>
        <dbReference type="ChEBI" id="CHEBI:16389"/>
        <dbReference type="ChEBI" id="CHEBI:17976"/>
        <dbReference type="ChEBI" id="CHEBI:57540"/>
        <dbReference type="ChEBI" id="CHEBI:57945"/>
        <dbReference type="EC" id="7.1.1.2"/>
    </reaction>
</comment>
<feature type="transmembrane region" description="Helical" evidence="17">
    <location>
        <begin position="237"/>
        <end position="258"/>
    </location>
</feature>
<evidence type="ECO:0000256" key="8">
    <source>
        <dbReference type="ARBA" id="ARBA00022792"/>
    </source>
</evidence>
<evidence type="ECO:0000313" key="21">
    <source>
        <dbReference type="EMBL" id="AYE84595.1"/>
    </source>
</evidence>
<dbReference type="EMBL" id="MG813798">
    <property type="protein sequence ID" value="AYE84595.1"/>
    <property type="molecule type" value="Genomic_DNA"/>
</dbReference>
<keyword evidence="6" id="KW-0679">Respiratory chain</keyword>
<evidence type="ECO:0000256" key="10">
    <source>
        <dbReference type="ARBA" id="ARBA00022982"/>
    </source>
</evidence>
<keyword evidence="10" id="KW-0249">Electron transport</keyword>
<evidence type="ECO:0000256" key="4">
    <source>
        <dbReference type="ARBA" id="ARBA00021096"/>
    </source>
</evidence>
<keyword evidence="9" id="KW-1278">Translocase</keyword>
<evidence type="ECO:0000256" key="2">
    <source>
        <dbReference type="ARBA" id="ARBA00004448"/>
    </source>
</evidence>
<feature type="transmembrane region" description="Helical" evidence="17">
    <location>
        <begin position="173"/>
        <end position="193"/>
    </location>
</feature>
<comment type="similarity">
    <text evidence="17">Belongs to the complex I subunit 5 family.</text>
</comment>
<dbReference type="Pfam" id="PF06455">
    <property type="entry name" value="NADH5_C"/>
    <property type="match status" value="1"/>
</dbReference>
<evidence type="ECO:0000256" key="14">
    <source>
        <dbReference type="ARBA" id="ARBA00023128"/>
    </source>
</evidence>
<keyword evidence="11 17" id="KW-1133">Transmembrane helix</keyword>
<feature type="transmembrane region" description="Helical" evidence="17">
    <location>
        <begin position="265"/>
        <end position="284"/>
    </location>
</feature>
<dbReference type="PRINTS" id="PR01434">
    <property type="entry name" value="NADHDHGNASE5"/>
</dbReference>
<dbReference type="PANTHER" id="PTHR42829">
    <property type="entry name" value="NADH-UBIQUINONE OXIDOREDUCTASE CHAIN 5"/>
    <property type="match status" value="1"/>
</dbReference>
<protein>
    <recommendedName>
        <fullName evidence="4 17">NADH-ubiquinone oxidoreductase chain 5</fullName>
        <ecNumber evidence="3 17">7.1.1.2</ecNumber>
    </recommendedName>
</protein>
<dbReference type="InterPro" id="IPR001516">
    <property type="entry name" value="Proton_antipo_N"/>
</dbReference>
<sequence>MFLYYLSGFLFLFISLFMMFLGLMMLMFKFSLFIQWDIYSFNSLNLVMYIYIDWMTLIFIFTVMLISSMIMFYCVEYMSHDLNFKRFFFLVFLFILSMIFMIISPNCMSILLGWDGLGLISYCLVIFYQNYYSYNCGMLTVLLNRIGDVMIIISLTIMSIFGSWNFLNFNNMYMLVLFLIIISSFTKSAQFPFSSWLPAAMAAPTPVSSLVHSSTLVTAGVYLLIRFNYMIYKMEYLLFYILLIGLITMLMAGLSAIFEFDMKKIIAFSTLSQLGLMMMIYSMMFLNLCFFHLIIHAMFKSMMFMCSGVIIHSVNGYQDIRFLGKIFEFMPVTSMMLMISNFSLCGLPFMSGFFSKDMILEMMFMSKLNFFIYFLLIFATFLTVTYSIRLMYYLMKKNFNFFSYLKICDFKIMNYSMIILMFMSIIFGLMLNWFIFSNIEYIFLINYEKNLILFMCLFSLVFSLYILNKFIFKKKLFLYYFFGKMYFLYNLNNLFLFFFLFFGKFYMMIFDKGWSEMLFKNYFIYYLSLLNFKLNYNFLIFNMLIMMFFIILMIMFI</sequence>
<dbReference type="Pfam" id="PF00361">
    <property type="entry name" value="Proton_antipo_M"/>
    <property type="match status" value="1"/>
</dbReference>
<feature type="transmembrane region" description="Helical" evidence="17">
    <location>
        <begin position="9"/>
        <end position="34"/>
    </location>
</feature>
<feature type="domain" description="NADH:quinone oxidoreductase/Mrp antiporter transmembrane" evidence="18">
    <location>
        <begin position="104"/>
        <end position="383"/>
    </location>
</feature>
<feature type="transmembrane region" description="Helical" evidence="17">
    <location>
        <begin position="87"/>
        <end position="104"/>
    </location>
</feature>
<dbReference type="InterPro" id="IPR010934">
    <property type="entry name" value="NADH_DH_su5_C"/>
</dbReference>
<geneLocation type="mitochondrion" evidence="21"/>
<name>A0A386T9W5_9HYME</name>
<evidence type="ECO:0000256" key="3">
    <source>
        <dbReference type="ARBA" id="ARBA00012944"/>
    </source>
</evidence>
<evidence type="ECO:0000256" key="17">
    <source>
        <dbReference type="RuleBase" id="RU003404"/>
    </source>
</evidence>
<keyword evidence="8" id="KW-0999">Mitochondrion inner membrane</keyword>
<proteinExistence type="inferred from homology"/>
<reference evidence="21" key="1">
    <citation type="journal article" date="2018" name="Int. J. Biol. Macromol.">
        <title>The first two mitochondrial genomes of the family Aphelinidae with novel gene orders and phylogenetic implications.</title>
        <authorList>
            <person name="Zhu J.C."/>
            <person name="Tang P."/>
            <person name="Zheng B.Y."/>
            <person name="Wu Q."/>
            <person name="Wei S.J."/>
            <person name="Chen X.X."/>
        </authorList>
    </citation>
    <scope>NUCLEOTIDE SEQUENCE</scope>
</reference>
<feature type="domain" description="NADH-Ubiquinone oxidoreductase (complex I) chain 5 N-terminal" evidence="19">
    <location>
        <begin position="40"/>
        <end position="88"/>
    </location>
</feature>
<feature type="transmembrane region" description="Helical" evidence="17">
    <location>
        <begin position="326"/>
        <end position="350"/>
    </location>
</feature>
<evidence type="ECO:0000256" key="9">
    <source>
        <dbReference type="ARBA" id="ARBA00022967"/>
    </source>
</evidence>
<dbReference type="EC" id="7.1.1.2" evidence="3 17"/>
<feature type="domain" description="NADH dehydrogenase subunit 5 C-terminal" evidence="20">
    <location>
        <begin position="386"/>
        <end position="556"/>
    </location>
</feature>
<reference evidence="21" key="2">
    <citation type="submission" date="2018-01" db="EMBL/GenBank/DDBJ databases">
        <authorList>
            <person name="Gaut B.S."/>
            <person name="Morton B.R."/>
            <person name="Clegg M.T."/>
            <person name="Duvall M.R."/>
        </authorList>
    </citation>
    <scope>NUCLEOTIDE SEQUENCE</scope>
</reference>
<feature type="transmembrane region" description="Helical" evidence="17">
    <location>
        <begin position="415"/>
        <end position="436"/>
    </location>
</feature>
<keyword evidence="5 17" id="KW-0813">Transport</keyword>
<dbReference type="GO" id="GO:0015990">
    <property type="term" value="P:electron transport coupled proton transport"/>
    <property type="evidence" value="ECO:0007669"/>
    <property type="project" value="TreeGrafter"/>
</dbReference>
<evidence type="ECO:0000256" key="11">
    <source>
        <dbReference type="ARBA" id="ARBA00022989"/>
    </source>
</evidence>
<keyword evidence="7 17" id="KW-0812">Transmembrane</keyword>
<evidence type="ECO:0000259" key="19">
    <source>
        <dbReference type="Pfam" id="PF00662"/>
    </source>
</evidence>
<feature type="transmembrane region" description="Helical" evidence="17">
    <location>
        <begin position="54"/>
        <end position="75"/>
    </location>
</feature>
<dbReference type="Pfam" id="PF00662">
    <property type="entry name" value="Proton_antipo_N"/>
    <property type="match status" value="1"/>
</dbReference>